<keyword evidence="1" id="KW-0472">Membrane</keyword>
<dbReference type="InterPro" id="IPR028082">
    <property type="entry name" value="Peripla_BP_I"/>
</dbReference>
<keyword evidence="1" id="KW-0812">Transmembrane</keyword>
<keyword evidence="3" id="KW-1185">Reference proteome</keyword>
<sequence>MTKYQDVKEQWQHIFKLMAIGFLWLCKWIWTIEIFLWKTGIILAGFIAFVLGIVLQFTTWETILHVGNFLLENKLVIIIIILSDALIGVLSKHPDAAKYAASLRTVQSTFNWRRLPPRILIVALVACLVLGLLGKVGLLMLQYTNPPAPAPPIDTGIHTQVIDGERIGISDGKDAFDTARLNNIYKEDAIREMSNGDTLKANVYWTMAANDDTADAEVKIYVENQCILGIGKRDSVAGENCIARPHKTILVVVPLSNKSDTINIGRDILQGAYITQAEYNQLHQNGPQLYLLIANIGEATTNSDGQAQVANQIMQAIKADPTIVGIVGWLPGSSMLVQKLNHSSLPMISTIPLEQPYIRGLLSVAHSLQDEARAATTYITDRLHATKIAVVYPTDGSDRGLGKDFIVESGSLKTTPIPYSVGSEYNVQEVANRVVDSDFDLIYFTGPFADIAMLHTALYGLTKGTSRSVQIMGSDITYQWIHASPNDISNFTGLSFTASAFPDEWSIRHTPISTFPFYDPQTAASQPDGFTKPPMVVDYKSAYDPLHLFNNDYVYDRADSDVILSYDATSLLATALCQTQGSSCDDSAQKSHPISADQLGKTIQKFTPGHAFQGISGQIAFLPGNSSAVNKAVLVLHILGNGTHSIIIGAGKY</sequence>
<evidence type="ECO:0000256" key="1">
    <source>
        <dbReference type="SAM" id="Phobius"/>
    </source>
</evidence>
<name>A0A8J3N2P0_9CHLR</name>
<reference evidence="2" key="1">
    <citation type="submission" date="2020-10" db="EMBL/GenBank/DDBJ databases">
        <title>Taxonomic study of unclassified bacteria belonging to the class Ktedonobacteria.</title>
        <authorList>
            <person name="Yabe S."/>
            <person name="Wang C.M."/>
            <person name="Zheng Y."/>
            <person name="Sakai Y."/>
            <person name="Cavaletti L."/>
            <person name="Monciardini P."/>
            <person name="Donadio S."/>
        </authorList>
    </citation>
    <scope>NUCLEOTIDE SEQUENCE</scope>
    <source>
        <strain evidence="2">ID150040</strain>
    </source>
</reference>
<dbReference type="SUPFAM" id="SSF53822">
    <property type="entry name" value="Periplasmic binding protein-like I"/>
    <property type="match status" value="1"/>
</dbReference>
<dbReference type="AlphaFoldDB" id="A0A8J3N2P0"/>
<comment type="caution">
    <text evidence="2">The sequence shown here is derived from an EMBL/GenBank/DDBJ whole genome shotgun (WGS) entry which is preliminary data.</text>
</comment>
<organism evidence="2 3">
    <name type="scientific">Reticulibacter mediterranei</name>
    <dbReference type="NCBI Taxonomy" id="2778369"/>
    <lineage>
        <taxon>Bacteria</taxon>
        <taxon>Bacillati</taxon>
        <taxon>Chloroflexota</taxon>
        <taxon>Ktedonobacteria</taxon>
        <taxon>Ktedonobacterales</taxon>
        <taxon>Reticulibacteraceae</taxon>
        <taxon>Reticulibacter</taxon>
    </lineage>
</organism>
<dbReference type="Gene3D" id="3.40.50.2300">
    <property type="match status" value="2"/>
</dbReference>
<evidence type="ECO:0000313" key="3">
    <source>
        <dbReference type="Proteomes" id="UP000597444"/>
    </source>
</evidence>
<dbReference type="RefSeq" id="WP_220204185.1">
    <property type="nucleotide sequence ID" value="NZ_BNJK01000001.1"/>
</dbReference>
<feature type="transmembrane region" description="Helical" evidence="1">
    <location>
        <begin position="75"/>
        <end position="91"/>
    </location>
</feature>
<feature type="transmembrane region" description="Helical" evidence="1">
    <location>
        <begin position="119"/>
        <end position="141"/>
    </location>
</feature>
<feature type="transmembrane region" description="Helical" evidence="1">
    <location>
        <begin position="35"/>
        <end position="55"/>
    </location>
</feature>
<evidence type="ECO:0000313" key="2">
    <source>
        <dbReference type="EMBL" id="GHO93400.1"/>
    </source>
</evidence>
<dbReference type="Proteomes" id="UP000597444">
    <property type="component" value="Unassembled WGS sequence"/>
</dbReference>
<protein>
    <submittedName>
        <fullName evidence="2">Uncharacterized protein</fullName>
    </submittedName>
</protein>
<accession>A0A8J3N2P0</accession>
<gene>
    <name evidence="2" type="ORF">KSF_034480</name>
</gene>
<dbReference type="EMBL" id="BNJK01000001">
    <property type="protein sequence ID" value="GHO93400.1"/>
    <property type="molecule type" value="Genomic_DNA"/>
</dbReference>
<keyword evidence="1" id="KW-1133">Transmembrane helix</keyword>
<proteinExistence type="predicted"/>
<feature type="transmembrane region" description="Helical" evidence="1">
    <location>
        <begin position="12"/>
        <end position="30"/>
    </location>
</feature>